<sequence length="166" mass="18985">MGFCHIDQASLKLLGSSDLPTSTLTCWDYRCEGVKLARFLNVEPDFHARNQSHLVKTYTSLYTLLGSICSYFTEQFCIYDHEKILLHSFPLFFIYLFFETESPSVSQAGVQWRDLGSLQPPPPGSKRFSCLSLLSSWDYRHVPSCPANFFVLFSSFTMLARLILNS</sequence>
<dbReference type="PANTHER" id="PTHR46254">
    <property type="entry name" value="PROTEIN GVQW1-RELATED"/>
    <property type="match status" value="1"/>
</dbReference>
<organism evidence="1 2">
    <name type="scientific">Macaca fascicularis</name>
    <name type="common">Crab-eating macaque</name>
    <name type="synonym">Cynomolgus monkey</name>
    <dbReference type="NCBI Taxonomy" id="9541"/>
    <lineage>
        <taxon>Eukaryota</taxon>
        <taxon>Metazoa</taxon>
        <taxon>Chordata</taxon>
        <taxon>Craniata</taxon>
        <taxon>Vertebrata</taxon>
        <taxon>Euteleostomi</taxon>
        <taxon>Mammalia</taxon>
        <taxon>Eutheria</taxon>
        <taxon>Euarchontoglires</taxon>
        <taxon>Primates</taxon>
        <taxon>Haplorrhini</taxon>
        <taxon>Catarrhini</taxon>
        <taxon>Cercopithecidae</taxon>
        <taxon>Cercopithecinae</taxon>
        <taxon>Macaca</taxon>
    </lineage>
</organism>
<dbReference type="Proteomes" id="UP000233100">
    <property type="component" value="Chromosome 10"/>
</dbReference>
<dbReference type="GeneTree" id="ENSGT00940000161627"/>
<proteinExistence type="predicted"/>
<dbReference type="AlphaFoldDB" id="A0A7N9DFP0"/>
<evidence type="ECO:0000313" key="1">
    <source>
        <dbReference type="Ensembl" id="ENSMFAP00000064005.1"/>
    </source>
</evidence>
<keyword evidence="2" id="KW-1185">Reference proteome</keyword>
<accession>A0A7N9DFP0</accession>
<reference evidence="1" key="2">
    <citation type="submission" date="2025-08" db="UniProtKB">
        <authorList>
            <consortium name="Ensembl"/>
        </authorList>
    </citation>
    <scope>IDENTIFICATION</scope>
</reference>
<reference evidence="1" key="3">
    <citation type="submission" date="2025-09" db="UniProtKB">
        <authorList>
            <consortium name="Ensembl"/>
        </authorList>
    </citation>
    <scope>IDENTIFICATION</scope>
</reference>
<evidence type="ECO:0000313" key="2">
    <source>
        <dbReference type="Proteomes" id="UP000233100"/>
    </source>
</evidence>
<protein>
    <submittedName>
        <fullName evidence="1">Uncharacterized protein</fullName>
    </submittedName>
</protein>
<name>A0A7N9DFP0_MACFA</name>
<dbReference type="Ensembl" id="ENSMFAT00000094872.1">
    <property type="protein sequence ID" value="ENSMFAP00000064005.1"/>
    <property type="gene ID" value="ENSMFAG00000060876.1"/>
</dbReference>
<reference evidence="1 2" key="1">
    <citation type="submission" date="2013-03" db="EMBL/GenBank/DDBJ databases">
        <authorList>
            <person name="Warren W."/>
            <person name="Wilson R.K."/>
        </authorList>
    </citation>
    <scope>NUCLEOTIDE SEQUENCE</scope>
</reference>